<proteinExistence type="predicted"/>
<feature type="region of interest" description="Disordered" evidence="1">
    <location>
        <begin position="1"/>
        <end position="66"/>
    </location>
</feature>
<organism evidence="2 3">
    <name type="scientific">Rugosimonospora acidiphila</name>
    <dbReference type="NCBI Taxonomy" id="556531"/>
    <lineage>
        <taxon>Bacteria</taxon>
        <taxon>Bacillati</taxon>
        <taxon>Actinomycetota</taxon>
        <taxon>Actinomycetes</taxon>
        <taxon>Micromonosporales</taxon>
        <taxon>Micromonosporaceae</taxon>
        <taxon>Rugosimonospora</taxon>
    </lineage>
</organism>
<evidence type="ECO:0000256" key="1">
    <source>
        <dbReference type="SAM" id="MobiDB-lite"/>
    </source>
</evidence>
<keyword evidence="3" id="KW-1185">Reference proteome</keyword>
<feature type="compositionally biased region" description="Basic and acidic residues" evidence="1">
    <location>
        <begin position="35"/>
        <end position="55"/>
    </location>
</feature>
<dbReference type="EMBL" id="BAABJQ010000010">
    <property type="protein sequence ID" value="GAA5188254.1"/>
    <property type="molecule type" value="Genomic_DNA"/>
</dbReference>
<feature type="compositionally biased region" description="Basic and acidic residues" evidence="1">
    <location>
        <begin position="1"/>
        <end position="27"/>
    </location>
</feature>
<sequence length="66" mass="7287">MSQPEESRAKTADTDDVLLRVARDGTAKKGAPRGGAREPDEALRPPDEELPETERRHSKPQHKLTG</sequence>
<dbReference type="RefSeq" id="WP_345631369.1">
    <property type="nucleotide sequence ID" value="NZ_BAABJQ010000010.1"/>
</dbReference>
<accession>A0ABP9RXA5</accession>
<reference evidence="3" key="1">
    <citation type="journal article" date="2019" name="Int. J. Syst. Evol. Microbiol.">
        <title>The Global Catalogue of Microorganisms (GCM) 10K type strain sequencing project: providing services to taxonomists for standard genome sequencing and annotation.</title>
        <authorList>
            <consortium name="The Broad Institute Genomics Platform"/>
            <consortium name="The Broad Institute Genome Sequencing Center for Infectious Disease"/>
            <person name="Wu L."/>
            <person name="Ma J."/>
        </authorList>
    </citation>
    <scope>NUCLEOTIDE SEQUENCE [LARGE SCALE GENOMIC DNA]</scope>
    <source>
        <strain evidence="3">JCM 18304</strain>
    </source>
</reference>
<gene>
    <name evidence="2" type="ORF">GCM10023322_38540</name>
</gene>
<comment type="caution">
    <text evidence="2">The sequence shown here is derived from an EMBL/GenBank/DDBJ whole genome shotgun (WGS) entry which is preliminary data.</text>
</comment>
<feature type="compositionally biased region" description="Basic residues" evidence="1">
    <location>
        <begin position="56"/>
        <end position="66"/>
    </location>
</feature>
<evidence type="ECO:0000313" key="3">
    <source>
        <dbReference type="Proteomes" id="UP001501570"/>
    </source>
</evidence>
<dbReference type="Proteomes" id="UP001501570">
    <property type="component" value="Unassembled WGS sequence"/>
</dbReference>
<protein>
    <submittedName>
        <fullName evidence="2">Uncharacterized protein</fullName>
    </submittedName>
</protein>
<evidence type="ECO:0000313" key="2">
    <source>
        <dbReference type="EMBL" id="GAA5188254.1"/>
    </source>
</evidence>
<name>A0ABP9RXA5_9ACTN</name>